<reference evidence="3" key="1">
    <citation type="submission" date="2017-02" db="UniProtKB">
        <authorList>
            <consortium name="WormBaseParasite"/>
        </authorList>
    </citation>
    <scope>IDENTIFICATION</scope>
</reference>
<evidence type="ECO:0000313" key="1">
    <source>
        <dbReference type="EMBL" id="VDD98139.1"/>
    </source>
</evidence>
<accession>A0A0N4VRU4</accession>
<dbReference type="EMBL" id="UXUI01018796">
    <property type="protein sequence ID" value="VDD98139.1"/>
    <property type="molecule type" value="Genomic_DNA"/>
</dbReference>
<reference evidence="1 2" key="2">
    <citation type="submission" date="2018-10" db="EMBL/GenBank/DDBJ databases">
        <authorList>
            <consortium name="Pathogen Informatics"/>
        </authorList>
    </citation>
    <scope>NUCLEOTIDE SEQUENCE [LARGE SCALE GENOMIC DNA]</scope>
</reference>
<organism evidence="3">
    <name type="scientific">Enterobius vermicularis</name>
    <name type="common">Human pinworm</name>
    <dbReference type="NCBI Taxonomy" id="51028"/>
    <lineage>
        <taxon>Eukaryota</taxon>
        <taxon>Metazoa</taxon>
        <taxon>Ecdysozoa</taxon>
        <taxon>Nematoda</taxon>
        <taxon>Chromadorea</taxon>
        <taxon>Rhabditida</taxon>
        <taxon>Spirurina</taxon>
        <taxon>Oxyuridomorpha</taxon>
        <taxon>Oxyuroidea</taxon>
        <taxon>Oxyuridae</taxon>
        <taxon>Enterobius</taxon>
    </lineage>
</organism>
<name>A0A0N4VRU4_ENTVE</name>
<dbReference type="WBParaSite" id="EVEC_0001376701-mRNA-1">
    <property type="protein sequence ID" value="EVEC_0001376701-mRNA-1"/>
    <property type="gene ID" value="EVEC_0001376701"/>
</dbReference>
<dbReference type="OrthoDB" id="5873684at2759"/>
<dbReference type="Proteomes" id="UP000274131">
    <property type="component" value="Unassembled WGS sequence"/>
</dbReference>
<protein>
    <submittedName>
        <fullName evidence="3">Thyroglobulin type-1 domain-containing protein</fullName>
    </submittedName>
</protein>
<proteinExistence type="predicted"/>
<keyword evidence="2" id="KW-1185">Reference proteome</keyword>
<gene>
    <name evidence="1" type="ORF">EVEC_LOCUS12890</name>
</gene>
<dbReference type="AlphaFoldDB" id="A0A0N4VRU4"/>
<evidence type="ECO:0000313" key="3">
    <source>
        <dbReference type="WBParaSite" id="EVEC_0001376701-mRNA-1"/>
    </source>
</evidence>
<sequence length="110" mass="12509">MHAEMILLNGLNAACCKQFSTQFFLLNIYLSFRLAAATLCPTPTGVVLKASGQQKTCPGFKDAKNRNFCCPSHVDPGSYFCCTETQFYEYESEESAQLRRQFFKKFVFSF</sequence>
<evidence type="ECO:0000313" key="2">
    <source>
        <dbReference type="Proteomes" id="UP000274131"/>
    </source>
</evidence>
<dbReference type="STRING" id="51028.A0A0N4VRU4"/>